<organism evidence="1 2">
    <name type="scientific">Methanoculleus receptaculi</name>
    <dbReference type="NCBI Taxonomy" id="394967"/>
    <lineage>
        <taxon>Archaea</taxon>
        <taxon>Methanobacteriati</taxon>
        <taxon>Methanobacteriota</taxon>
        <taxon>Stenosarchaea group</taxon>
        <taxon>Methanomicrobia</taxon>
        <taxon>Methanomicrobiales</taxon>
        <taxon>Methanomicrobiaceae</taxon>
        <taxon>Methanoculleus</taxon>
    </lineage>
</organism>
<dbReference type="Proteomes" id="UP001305652">
    <property type="component" value="Chromosome"/>
</dbReference>
<keyword evidence="2" id="KW-1185">Reference proteome</keyword>
<reference evidence="1 2" key="1">
    <citation type="submission" date="2023-10" db="EMBL/GenBank/DDBJ databases">
        <title>The complete genome sequence of Methanoculleus receptaculi DSM 18860.</title>
        <authorList>
            <person name="Lai S.-J."/>
            <person name="You Y.-T."/>
            <person name="Chen S.-C."/>
        </authorList>
    </citation>
    <scope>NUCLEOTIDE SEQUENCE [LARGE SCALE GENOMIC DNA]</scope>
    <source>
        <strain evidence="1 2">DSM 18860</strain>
    </source>
</reference>
<dbReference type="Pfam" id="PF04242">
    <property type="entry name" value="DUF424"/>
    <property type="match status" value="1"/>
</dbReference>
<dbReference type="RefSeq" id="WP_318620685.1">
    <property type="nucleotide sequence ID" value="NZ_CP137642.1"/>
</dbReference>
<dbReference type="InterPro" id="IPR007355">
    <property type="entry name" value="DUF424"/>
</dbReference>
<dbReference type="KEGG" id="mrc:R6Y96_07620"/>
<protein>
    <submittedName>
        <fullName evidence="1">DUF424 domain-containing protein</fullName>
    </submittedName>
</protein>
<evidence type="ECO:0000313" key="2">
    <source>
        <dbReference type="Proteomes" id="UP001305652"/>
    </source>
</evidence>
<dbReference type="Gene3D" id="3.30.1860.10">
    <property type="entry name" value="uncharacterized conserved protein from methanopyrus kandleri domain like"/>
    <property type="match status" value="1"/>
</dbReference>
<dbReference type="EMBL" id="CP137642">
    <property type="protein sequence ID" value="WOX57166.1"/>
    <property type="molecule type" value="Genomic_DNA"/>
</dbReference>
<dbReference type="GeneID" id="85733015"/>
<proteinExistence type="predicted"/>
<gene>
    <name evidence="1" type="ORF">R6Y96_07620</name>
</gene>
<name>A0AAX4FVJ2_9EURY</name>
<sequence length="97" mass="10402">MYLKVHRIPGAGEVVAACDTDLMEVTLMHGEVEVRISGGFYGTQTATEDEVREALADADNANIIGKEVVALAVSMGLIAEKDCIMIDGVPHAQIFRI</sequence>
<dbReference type="AlphaFoldDB" id="A0AAX4FVJ2"/>
<evidence type="ECO:0000313" key="1">
    <source>
        <dbReference type="EMBL" id="WOX57166.1"/>
    </source>
</evidence>
<accession>A0AAX4FVJ2</accession>